<keyword evidence="2" id="KW-1185">Reference proteome</keyword>
<name>A0ACA9M5S5_9GLOM</name>
<reference evidence="1" key="1">
    <citation type="submission" date="2021-06" db="EMBL/GenBank/DDBJ databases">
        <authorList>
            <person name="Kallberg Y."/>
            <person name="Tangrot J."/>
            <person name="Rosling A."/>
        </authorList>
    </citation>
    <scope>NUCLEOTIDE SEQUENCE</scope>
    <source>
        <strain evidence="1">MA461A</strain>
    </source>
</reference>
<evidence type="ECO:0000313" key="1">
    <source>
        <dbReference type="EMBL" id="CAG8571661.1"/>
    </source>
</evidence>
<protein>
    <submittedName>
        <fullName evidence="1">470_t:CDS:1</fullName>
    </submittedName>
</protein>
<gene>
    <name evidence="1" type="ORF">RPERSI_LOCUS4780</name>
</gene>
<proteinExistence type="predicted"/>
<comment type="caution">
    <text evidence="1">The sequence shown here is derived from an EMBL/GenBank/DDBJ whole genome shotgun (WGS) entry which is preliminary data.</text>
</comment>
<sequence>MAPIAFDTSSNDASLFHTGEHTNHTTKETVKYFLSQEEQPQHVQQNQEPCQNSRESLQPEELLEVPQKENVQNQTFKVLEDHTLDQCSPSQHTTQHEVPQQEDKEDNKERAMNINDMEETTDSHNSEEKLLKDNEDYEMVSRAVNVLKFQLQQVKEDICKLKSMKEKAIKDPIQFVEDLRNGTNEKVPKRQFIFGAPTIDWSKYHTTPSKYKARIDQEVMKSSKERVNPSSSDRSRSGRESSPDIVEFVHQKAQELGFKVPPNAIKSTRSKKKRIDQSSDDESTFTLPSEAYINAQGSTPLSLKRKQMPARTTSNKAQCLNSNCSTRRGVRSHRFKKIANCLKARTPKQVTSRVQKYFAKLAKYGLPVPGRIPSSATPTSLSKNTLTKDKKSGRTSKSDSSKLPPEKRPRRPRVSGIAYMEAQPPPTLYMPDDDDETVIKEVMLLMDKIGNEPKSYNYAGGAVHNGYCCDGCHMDPILGTRFLCMNCDESREVDLCEDCMIEGKFENEHHKKSHRFSAIVNPTSQRFDMDYVPEQVDEYSYLDATPAEQ</sequence>
<organism evidence="1 2">
    <name type="scientific">Racocetra persica</name>
    <dbReference type="NCBI Taxonomy" id="160502"/>
    <lineage>
        <taxon>Eukaryota</taxon>
        <taxon>Fungi</taxon>
        <taxon>Fungi incertae sedis</taxon>
        <taxon>Mucoromycota</taxon>
        <taxon>Glomeromycotina</taxon>
        <taxon>Glomeromycetes</taxon>
        <taxon>Diversisporales</taxon>
        <taxon>Gigasporaceae</taxon>
        <taxon>Racocetra</taxon>
    </lineage>
</organism>
<dbReference type="Proteomes" id="UP000789920">
    <property type="component" value="Unassembled WGS sequence"/>
</dbReference>
<accession>A0ACA9M5S5</accession>
<dbReference type="EMBL" id="CAJVQC010006829">
    <property type="protein sequence ID" value="CAG8571661.1"/>
    <property type="molecule type" value="Genomic_DNA"/>
</dbReference>
<evidence type="ECO:0000313" key="2">
    <source>
        <dbReference type="Proteomes" id="UP000789920"/>
    </source>
</evidence>